<proteinExistence type="predicted"/>
<sequence length="169" mass="18913">MSKRTISDYSTLPDGWTLYRALLASQPDHSVSICSLDFVSCLTQLLASEPDELSSLSGVELVRKKVKSLYIMAGVFSDINWTDIHPIKQVYMNYNCNTGQKMWDPMPLIHAVEGDASFLLSERGIVTLTSKFGTTFTPSAIGHHRYQKLGSNAWCDAMLQKIRSYNAVK</sequence>
<gene>
    <name evidence="1" type="ORF">E7101_04415</name>
</gene>
<dbReference type="PANTHER" id="PTHR43264">
    <property type="match status" value="1"/>
</dbReference>
<dbReference type="AlphaFoldDB" id="A0A9D5NZ29"/>
<protein>
    <submittedName>
        <fullName evidence="1">Uncharacterized protein</fullName>
    </submittedName>
</protein>
<evidence type="ECO:0000313" key="2">
    <source>
        <dbReference type="Proteomes" id="UP000806522"/>
    </source>
</evidence>
<accession>A0A9D5NZ29</accession>
<organism evidence="1 2">
    <name type="scientific">Xylanibacter ruminicola</name>
    <name type="common">Prevotella ruminicola</name>
    <dbReference type="NCBI Taxonomy" id="839"/>
    <lineage>
        <taxon>Bacteria</taxon>
        <taxon>Pseudomonadati</taxon>
        <taxon>Bacteroidota</taxon>
        <taxon>Bacteroidia</taxon>
        <taxon>Bacteroidales</taxon>
        <taxon>Prevotellaceae</taxon>
        <taxon>Xylanibacter</taxon>
    </lineage>
</organism>
<comment type="caution">
    <text evidence="1">The sequence shown here is derived from an EMBL/GenBank/DDBJ whole genome shotgun (WGS) entry which is preliminary data.</text>
</comment>
<dbReference type="PANTHER" id="PTHR43264:SF1">
    <property type="entry name" value="INOSINE_URIDINE-PREFERRING NUCLEOSIDE HYDROLASE DOMAIN-CONTAINING PROTEIN"/>
    <property type="match status" value="1"/>
</dbReference>
<dbReference type="EMBL" id="SUYC01000004">
    <property type="protein sequence ID" value="MBE6270175.1"/>
    <property type="molecule type" value="Genomic_DNA"/>
</dbReference>
<name>A0A9D5NZ29_XYLRU</name>
<evidence type="ECO:0000313" key="1">
    <source>
        <dbReference type="EMBL" id="MBE6270175.1"/>
    </source>
</evidence>
<dbReference type="Proteomes" id="UP000806522">
    <property type="component" value="Unassembled WGS sequence"/>
</dbReference>
<reference evidence="1" key="1">
    <citation type="submission" date="2019-04" db="EMBL/GenBank/DDBJ databases">
        <title>Evolution of Biomass-Degrading Anaerobic Consortia Revealed by Metagenomics.</title>
        <authorList>
            <person name="Peng X."/>
        </authorList>
    </citation>
    <scope>NUCLEOTIDE SEQUENCE</scope>
    <source>
        <strain evidence="1">SIG140</strain>
    </source>
</reference>